<dbReference type="SUPFAM" id="SSF109604">
    <property type="entry name" value="HD-domain/PDEase-like"/>
    <property type="match status" value="1"/>
</dbReference>
<dbReference type="InterPro" id="IPR003607">
    <property type="entry name" value="HD/PDEase_dom"/>
</dbReference>
<dbReference type="SMART" id="SM00471">
    <property type="entry name" value="HDc"/>
    <property type="match status" value="1"/>
</dbReference>
<evidence type="ECO:0000256" key="6">
    <source>
        <dbReference type="ARBA" id="ARBA00009999"/>
    </source>
</evidence>
<dbReference type="GO" id="GO:0046872">
    <property type="term" value="F:metal ion binding"/>
    <property type="evidence" value="ECO:0007669"/>
    <property type="project" value="UniProtKB-KW"/>
</dbReference>
<evidence type="ECO:0000256" key="9">
    <source>
        <dbReference type="ARBA" id="ARBA00015933"/>
    </source>
</evidence>
<dbReference type="Proteomes" id="UP000230750">
    <property type="component" value="Unassembled WGS sequence"/>
</dbReference>
<gene>
    <name evidence="15" type="ORF">BSL78_23167</name>
</gene>
<dbReference type="FunFam" id="1.10.3210.10:FF:000011">
    <property type="entry name" value="HD domain-containing protein 2"/>
    <property type="match status" value="1"/>
</dbReference>
<accession>A0A2G8JW98</accession>
<dbReference type="Pfam" id="PF13023">
    <property type="entry name" value="HD_3"/>
    <property type="match status" value="1"/>
</dbReference>
<proteinExistence type="inferred from homology"/>
<dbReference type="GO" id="GO:0009159">
    <property type="term" value="P:deoxyribonucleoside monophosphate catabolic process"/>
    <property type="evidence" value="ECO:0007669"/>
    <property type="project" value="UniProtKB-ARBA"/>
</dbReference>
<dbReference type="InterPro" id="IPR039356">
    <property type="entry name" value="YfbR/HDDC2"/>
</dbReference>
<keyword evidence="16" id="KW-1185">Reference proteome</keyword>
<comment type="function">
    <text evidence="5">Catalyzes the dephosphorylation of the nucleoside 5'-monophosphates deoxyadenosine monophosphate (dAMP), deoxycytidine monophosphate (dCMP), deoxyguanosine monophosphate (dGMP) and deoxythymidine monophosphate (dTMP).</text>
</comment>
<evidence type="ECO:0000313" key="16">
    <source>
        <dbReference type="Proteomes" id="UP000230750"/>
    </source>
</evidence>
<evidence type="ECO:0000313" key="15">
    <source>
        <dbReference type="EMBL" id="PIK39999.1"/>
    </source>
</evidence>
<evidence type="ECO:0000256" key="5">
    <source>
        <dbReference type="ARBA" id="ARBA00004074"/>
    </source>
</evidence>
<keyword evidence="12" id="KW-0460">Magnesium</keyword>
<dbReference type="STRING" id="307972.A0A2G8JW98"/>
<evidence type="ECO:0000259" key="14">
    <source>
        <dbReference type="SMART" id="SM00471"/>
    </source>
</evidence>
<dbReference type="GO" id="GO:0005737">
    <property type="term" value="C:cytoplasm"/>
    <property type="evidence" value="ECO:0007669"/>
    <property type="project" value="TreeGrafter"/>
</dbReference>
<comment type="similarity">
    <text evidence="6">Belongs to the HDDC2 family.</text>
</comment>
<comment type="subunit">
    <text evidence="7">Homodimer.</text>
</comment>
<dbReference type="AlphaFoldDB" id="A0A2G8JW98"/>
<evidence type="ECO:0000256" key="4">
    <source>
        <dbReference type="ARBA" id="ARBA00001946"/>
    </source>
</evidence>
<dbReference type="Gene3D" id="1.10.3210.10">
    <property type="entry name" value="Hypothetical protein af1432"/>
    <property type="match status" value="1"/>
</dbReference>
<reference evidence="15 16" key="1">
    <citation type="journal article" date="2017" name="PLoS Biol.">
        <title>The sea cucumber genome provides insights into morphological evolution and visceral regeneration.</title>
        <authorList>
            <person name="Zhang X."/>
            <person name="Sun L."/>
            <person name="Yuan J."/>
            <person name="Sun Y."/>
            <person name="Gao Y."/>
            <person name="Zhang L."/>
            <person name="Li S."/>
            <person name="Dai H."/>
            <person name="Hamel J.F."/>
            <person name="Liu C."/>
            <person name="Yu Y."/>
            <person name="Liu S."/>
            <person name="Lin W."/>
            <person name="Guo K."/>
            <person name="Jin S."/>
            <person name="Xu P."/>
            <person name="Storey K.B."/>
            <person name="Huan P."/>
            <person name="Zhang T."/>
            <person name="Zhou Y."/>
            <person name="Zhang J."/>
            <person name="Lin C."/>
            <person name="Li X."/>
            <person name="Xing L."/>
            <person name="Huo D."/>
            <person name="Sun M."/>
            <person name="Wang L."/>
            <person name="Mercier A."/>
            <person name="Li F."/>
            <person name="Yang H."/>
            <person name="Xiang J."/>
        </authorList>
    </citation>
    <scope>NUCLEOTIDE SEQUENCE [LARGE SCALE GENOMIC DNA]</scope>
    <source>
        <strain evidence="15">Shaxun</strain>
        <tissue evidence="15">Muscle</tissue>
    </source>
</reference>
<evidence type="ECO:0000256" key="10">
    <source>
        <dbReference type="ARBA" id="ARBA00022723"/>
    </source>
</evidence>
<comment type="catalytic activity">
    <reaction evidence="1">
        <text>a 2'-deoxyribonucleoside 5'-phosphate + H2O = a 2'-deoxyribonucleoside + phosphate</text>
        <dbReference type="Rhea" id="RHEA:36167"/>
        <dbReference type="ChEBI" id="CHEBI:15377"/>
        <dbReference type="ChEBI" id="CHEBI:18274"/>
        <dbReference type="ChEBI" id="CHEBI:43474"/>
        <dbReference type="ChEBI" id="CHEBI:65317"/>
        <dbReference type="EC" id="3.1.3.89"/>
    </reaction>
</comment>
<organism evidence="15 16">
    <name type="scientific">Stichopus japonicus</name>
    <name type="common">Sea cucumber</name>
    <dbReference type="NCBI Taxonomy" id="307972"/>
    <lineage>
        <taxon>Eukaryota</taxon>
        <taxon>Metazoa</taxon>
        <taxon>Echinodermata</taxon>
        <taxon>Eleutherozoa</taxon>
        <taxon>Echinozoa</taxon>
        <taxon>Holothuroidea</taxon>
        <taxon>Aspidochirotacea</taxon>
        <taxon>Aspidochirotida</taxon>
        <taxon>Stichopodidae</taxon>
        <taxon>Apostichopus</taxon>
    </lineage>
</organism>
<keyword evidence="11" id="KW-0378">Hydrolase</keyword>
<dbReference type="EC" id="3.1.3.89" evidence="8"/>
<comment type="caution">
    <text evidence="15">The sequence shown here is derived from an EMBL/GenBank/DDBJ whole genome shotgun (WGS) entry which is preliminary data.</text>
</comment>
<comment type="cofactor">
    <cofactor evidence="3">
        <name>Co(2+)</name>
        <dbReference type="ChEBI" id="CHEBI:48828"/>
    </cofactor>
</comment>
<evidence type="ECO:0000256" key="2">
    <source>
        <dbReference type="ARBA" id="ARBA00001936"/>
    </source>
</evidence>
<dbReference type="OrthoDB" id="10254258at2759"/>
<dbReference type="PANTHER" id="PTHR11845:SF13">
    <property type="entry name" value="5'-DEOXYNUCLEOTIDASE HDDC2"/>
    <property type="match status" value="1"/>
</dbReference>
<sequence>MDDRVKSQTCNILQFIHITGKLKDTQRTGWVENGVCEPESVADHMYRMAVMTMLITNKEGLNKERCMKLAIVHDLAEAIVGDVSPSQGISDEEKHRQEKDAITKMTSLLPKEIGLEISQLYEEYEARQTNEAKFVKDLDMFDMIAQAHEYEKKEQRKGDLQTFFNSTAGRFRE</sequence>
<evidence type="ECO:0000256" key="8">
    <source>
        <dbReference type="ARBA" id="ARBA00012964"/>
    </source>
</evidence>
<dbReference type="GO" id="GO:0002953">
    <property type="term" value="F:5'-deoxynucleotidase activity"/>
    <property type="evidence" value="ECO:0007669"/>
    <property type="project" value="UniProtKB-EC"/>
</dbReference>
<evidence type="ECO:0000256" key="7">
    <source>
        <dbReference type="ARBA" id="ARBA00011738"/>
    </source>
</evidence>
<dbReference type="EMBL" id="MRZV01001177">
    <property type="protein sequence ID" value="PIK39999.1"/>
    <property type="molecule type" value="Genomic_DNA"/>
</dbReference>
<dbReference type="InterPro" id="IPR006674">
    <property type="entry name" value="HD_domain"/>
</dbReference>
<dbReference type="PANTHER" id="PTHR11845">
    <property type="entry name" value="5'-DEOXYNUCLEOTIDASE HDDC2"/>
    <property type="match status" value="1"/>
</dbReference>
<keyword evidence="10" id="KW-0479">Metal-binding</keyword>
<protein>
    <recommendedName>
        <fullName evidence="9">5'-deoxynucleotidase HDDC2</fullName>
        <ecNumber evidence="8">3.1.3.89</ecNumber>
    </recommendedName>
    <alternativeName>
        <fullName evidence="13">HD domain-containing protein 2</fullName>
    </alternativeName>
</protein>
<comment type="cofactor">
    <cofactor evidence="4">
        <name>Mg(2+)</name>
        <dbReference type="ChEBI" id="CHEBI:18420"/>
    </cofactor>
</comment>
<evidence type="ECO:0000256" key="3">
    <source>
        <dbReference type="ARBA" id="ARBA00001941"/>
    </source>
</evidence>
<name>A0A2G8JW98_STIJA</name>
<evidence type="ECO:0000256" key="13">
    <source>
        <dbReference type="ARBA" id="ARBA00032735"/>
    </source>
</evidence>
<feature type="domain" description="HD/PDEase" evidence="14">
    <location>
        <begin position="37"/>
        <end position="153"/>
    </location>
</feature>
<comment type="cofactor">
    <cofactor evidence="2">
        <name>Mn(2+)</name>
        <dbReference type="ChEBI" id="CHEBI:29035"/>
    </cofactor>
</comment>
<evidence type="ECO:0000256" key="11">
    <source>
        <dbReference type="ARBA" id="ARBA00022801"/>
    </source>
</evidence>
<evidence type="ECO:0000256" key="12">
    <source>
        <dbReference type="ARBA" id="ARBA00022842"/>
    </source>
</evidence>
<evidence type="ECO:0000256" key="1">
    <source>
        <dbReference type="ARBA" id="ARBA00001638"/>
    </source>
</evidence>